<reference evidence="2" key="1">
    <citation type="submission" date="2022-07" db="EMBL/GenBank/DDBJ databases">
        <title>Phylogenomic reconstructions and comparative analyses of Kickxellomycotina fungi.</title>
        <authorList>
            <person name="Reynolds N.K."/>
            <person name="Stajich J.E."/>
            <person name="Barry K."/>
            <person name="Grigoriev I.V."/>
            <person name="Crous P."/>
            <person name="Smith M.E."/>
        </authorList>
    </citation>
    <scope>NUCLEOTIDE SEQUENCE</scope>
    <source>
        <strain evidence="2">RSA 476</strain>
    </source>
</reference>
<proteinExistence type="predicted"/>
<feature type="transmembrane region" description="Helical" evidence="1">
    <location>
        <begin position="274"/>
        <end position="298"/>
    </location>
</feature>
<sequence>MAARTHEKICLVYESNLHSYNFSSASTNTHDLEDLRNMALRIHNAAETIFLRFFGATLDPNLIQIGKMDCRASCMPSKLESLQCLLTRGSSEQSVLGLSPENMLWPPEIPADIERRLLYQGATLDPTLFSKALRHAYNVLKLCYYPVFVSDAVSRNVTRGHCVWRGVIALIFLWVGFALPLACILLNSESKAKRLWSALSLFLGWWNMAVGFSGCDLLLSTVRKYQSPDMTQLGVNQVWSVKSQLGDWYRAWLSSRASVDLTATRLVHARSIRWFVGSLIMTALCTAIVCAVPSTTIYKD</sequence>
<protein>
    <submittedName>
        <fullName evidence="2">Bud site selection protein, Revert to axial protein 1</fullName>
    </submittedName>
</protein>
<evidence type="ECO:0000313" key="3">
    <source>
        <dbReference type="Proteomes" id="UP001140074"/>
    </source>
</evidence>
<comment type="caution">
    <text evidence="2">The sequence shown here is derived from an EMBL/GenBank/DDBJ whole genome shotgun (WGS) entry which is preliminary data.</text>
</comment>
<gene>
    <name evidence="2" type="primary">RAX1_3</name>
    <name evidence="2" type="ORF">GGH94_006027</name>
</gene>
<keyword evidence="3" id="KW-1185">Reference proteome</keyword>
<keyword evidence="1" id="KW-0472">Membrane</keyword>
<accession>A0A9W8IIX3</accession>
<dbReference type="AlphaFoldDB" id="A0A9W8IIX3"/>
<feature type="transmembrane region" description="Helical" evidence="1">
    <location>
        <begin position="198"/>
        <end position="219"/>
    </location>
</feature>
<dbReference type="Proteomes" id="UP001140074">
    <property type="component" value="Unassembled WGS sequence"/>
</dbReference>
<feature type="transmembrane region" description="Helical" evidence="1">
    <location>
        <begin position="163"/>
        <end position="186"/>
    </location>
</feature>
<evidence type="ECO:0000313" key="2">
    <source>
        <dbReference type="EMBL" id="KAJ2859592.1"/>
    </source>
</evidence>
<dbReference type="EMBL" id="JANBUY010000375">
    <property type="protein sequence ID" value="KAJ2859592.1"/>
    <property type="molecule type" value="Genomic_DNA"/>
</dbReference>
<organism evidence="2 3">
    <name type="scientific">Coemansia aciculifera</name>
    <dbReference type="NCBI Taxonomy" id="417176"/>
    <lineage>
        <taxon>Eukaryota</taxon>
        <taxon>Fungi</taxon>
        <taxon>Fungi incertae sedis</taxon>
        <taxon>Zoopagomycota</taxon>
        <taxon>Kickxellomycotina</taxon>
        <taxon>Kickxellomycetes</taxon>
        <taxon>Kickxellales</taxon>
        <taxon>Kickxellaceae</taxon>
        <taxon>Coemansia</taxon>
    </lineage>
</organism>
<keyword evidence="1" id="KW-1133">Transmembrane helix</keyword>
<name>A0A9W8IIX3_9FUNG</name>
<evidence type="ECO:0000256" key="1">
    <source>
        <dbReference type="SAM" id="Phobius"/>
    </source>
</evidence>
<keyword evidence="1" id="KW-0812">Transmembrane</keyword>